<dbReference type="Proteomes" id="UP001220964">
    <property type="component" value="Unassembled WGS sequence"/>
</dbReference>
<comment type="caution">
    <text evidence="2">The sequence shown here is derived from an EMBL/GenBank/DDBJ whole genome shotgun (WGS) entry which is preliminary data.</text>
</comment>
<dbReference type="AlphaFoldDB" id="A0AAE3T8A1"/>
<evidence type="ECO:0000256" key="1">
    <source>
        <dbReference type="SAM" id="Phobius"/>
    </source>
</evidence>
<feature type="transmembrane region" description="Helical" evidence="1">
    <location>
        <begin position="34"/>
        <end position="51"/>
    </location>
</feature>
<proteinExistence type="predicted"/>
<protein>
    <submittedName>
        <fullName evidence="2">Uncharacterized protein</fullName>
    </submittedName>
</protein>
<name>A0AAE3T8A1_9RHOB</name>
<dbReference type="RefSeq" id="WP_275567197.1">
    <property type="nucleotide sequence ID" value="NZ_JARGYC010000021.1"/>
</dbReference>
<sequence>MPDGGNSTPAAPLREDEEVLHRFHADRAAYLRDNAWMAAIAMAGGMLVLWLMGNPHVWTGAVGGLAAIGLRGWYMASEELAARWDLTDRRLLGPGGRVVRLAEIVKLRTLASTVQVVTAAGDKHLLKYQGDRDETLRRLRAAVARAGGQAE</sequence>
<keyword evidence="1" id="KW-0812">Transmembrane</keyword>
<organism evidence="2 3">
    <name type="scientific">Psychromarinibacter sediminicola</name>
    <dbReference type="NCBI Taxonomy" id="3033385"/>
    <lineage>
        <taxon>Bacteria</taxon>
        <taxon>Pseudomonadati</taxon>
        <taxon>Pseudomonadota</taxon>
        <taxon>Alphaproteobacteria</taxon>
        <taxon>Rhodobacterales</taxon>
        <taxon>Paracoccaceae</taxon>
        <taxon>Psychromarinibacter</taxon>
    </lineage>
</organism>
<keyword evidence="1" id="KW-0472">Membrane</keyword>
<accession>A0AAE3T8A1</accession>
<reference evidence="2" key="1">
    <citation type="submission" date="2023-03" db="EMBL/GenBank/DDBJ databases">
        <title>Multiphase analysis and comparison of six strains from genera Psychromarinibacter, Lutimaribacter, and Maritimibacter, including a novel species: Psychromarinibacter sediminicola sp. nov.</title>
        <authorList>
            <person name="Wang Y.-H."/>
            <person name="Ye M.-Q."/>
            <person name="Du Z.-J."/>
        </authorList>
    </citation>
    <scope>NUCLEOTIDE SEQUENCE</scope>
    <source>
        <strain evidence="2">C21-152</strain>
    </source>
</reference>
<keyword evidence="1" id="KW-1133">Transmembrane helix</keyword>
<feature type="transmembrane region" description="Helical" evidence="1">
    <location>
        <begin position="57"/>
        <end position="74"/>
    </location>
</feature>
<keyword evidence="3" id="KW-1185">Reference proteome</keyword>
<dbReference type="EMBL" id="JARGYC010000021">
    <property type="protein sequence ID" value="MDF0601057.1"/>
    <property type="molecule type" value="Genomic_DNA"/>
</dbReference>
<evidence type="ECO:0000313" key="2">
    <source>
        <dbReference type="EMBL" id="MDF0601057.1"/>
    </source>
</evidence>
<evidence type="ECO:0000313" key="3">
    <source>
        <dbReference type="Proteomes" id="UP001220964"/>
    </source>
</evidence>
<gene>
    <name evidence="2" type="ORF">P1J78_09975</name>
</gene>